<dbReference type="InterPro" id="IPR032675">
    <property type="entry name" value="LRR_dom_sf"/>
</dbReference>
<dbReference type="GO" id="GO:0043531">
    <property type="term" value="F:ADP binding"/>
    <property type="evidence" value="ECO:0007669"/>
    <property type="project" value="InterPro"/>
</dbReference>
<dbReference type="InterPro" id="IPR002182">
    <property type="entry name" value="NB-ARC"/>
</dbReference>
<feature type="non-terminal residue" evidence="3">
    <location>
        <position position="694"/>
    </location>
</feature>
<dbReference type="SUPFAM" id="SSF52540">
    <property type="entry name" value="P-loop containing nucleoside triphosphate hydrolases"/>
    <property type="match status" value="1"/>
</dbReference>
<evidence type="ECO:0000259" key="2">
    <source>
        <dbReference type="Pfam" id="PF00931"/>
    </source>
</evidence>
<evidence type="ECO:0000256" key="1">
    <source>
        <dbReference type="SAM" id="MobiDB-lite"/>
    </source>
</evidence>
<dbReference type="EMBL" id="RWGY01000013">
    <property type="protein sequence ID" value="TVU23472.1"/>
    <property type="molecule type" value="Genomic_DNA"/>
</dbReference>
<dbReference type="PRINTS" id="PR00364">
    <property type="entry name" value="DISEASERSIST"/>
</dbReference>
<dbReference type="Pfam" id="PF00931">
    <property type="entry name" value="NB-ARC"/>
    <property type="match status" value="1"/>
</dbReference>
<dbReference type="Gramene" id="TVU23472">
    <property type="protein sequence ID" value="TVU23472"/>
    <property type="gene ID" value="EJB05_25841"/>
</dbReference>
<accession>A0A5J9UID8</accession>
<feature type="non-terminal residue" evidence="3">
    <location>
        <position position="1"/>
    </location>
</feature>
<dbReference type="OrthoDB" id="644035at2759"/>
<sequence>MSDLEILMLDLKSYDELRLMELVYDIEDFAQSLWIPGASGPVLSFIGMDPREDYVETIKSFQKKIQALEKQQQKSTGSKPDQGGDSSPDATSSSDPASPSAAGGYTPEASLVGIDEPKMMLLDLLKKPASGDQDGGQDAVQRPKVICIVGCPGVGKTAPARAVYDHHAAGASRDFDCVAWVEASGCNNRTALLGKILQEVQADLASRASAIQRLWGILQDMNSSLAEGDGIASSQDLQGILAGKRYLVFLDDVQQANMWKDIVRDFPENAKSSMLIVTTSIHSVADVYSSGSYVYTMQCLPQDKSEDLFWRKVYGYQNKPGRALCNGSESIIRKCDGLPLALISVAGHLSIKANKLDCADCVNVGEELGSHYLAGIKAEEEFRNLRRALGRCYEGLPGYDHKAFMLSLSIFPRNHPIKIKSLVRRLIAEGLIAGDDKGYMNESIKFINWGRECLAQLIDRCIVDPVRICSWSKDVKSCQVNGGIMLEFIIYTSQSTNLVTLIREEEVVRNNKGRIRRLSVQSSAEEKFQEVVRNIGLSDIRSLTILSGNLSFPSRKNSLSDAIRSLTIIPSEERSELFDIQNCKFLRLLDLEGCRGLDEELFAGICKLVYLKYLSLRNTDFVLPEMSDNTRKFLKDKSELHTVAGLVVDPAKGYEIILEARKLKKVKVWCRDITQMQMVEEIRRSITHITRLSE</sequence>
<reference evidence="3 4" key="1">
    <citation type="journal article" date="2019" name="Sci. Rep.">
        <title>A high-quality genome of Eragrostis curvula grass provides insights into Poaceae evolution and supports new strategies to enhance forage quality.</title>
        <authorList>
            <person name="Carballo J."/>
            <person name="Santos B.A.C.M."/>
            <person name="Zappacosta D."/>
            <person name="Garbus I."/>
            <person name="Selva J.P."/>
            <person name="Gallo C.A."/>
            <person name="Diaz A."/>
            <person name="Albertini E."/>
            <person name="Caccamo M."/>
            <person name="Echenique V."/>
        </authorList>
    </citation>
    <scope>NUCLEOTIDE SEQUENCE [LARGE SCALE GENOMIC DNA]</scope>
    <source>
        <strain evidence="4">cv. Victoria</strain>
        <tissue evidence="3">Leaf</tissue>
    </source>
</reference>
<feature type="compositionally biased region" description="Polar residues" evidence="1">
    <location>
        <begin position="69"/>
        <end position="79"/>
    </location>
</feature>
<dbReference type="PANTHER" id="PTHR23155">
    <property type="entry name" value="DISEASE RESISTANCE PROTEIN RP"/>
    <property type="match status" value="1"/>
</dbReference>
<dbReference type="Proteomes" id="UP000324897">
    <property type="component" value="Chromosome 2"/>
</dbReference>
<gene>
    <name evidence="3" type="ORF">EJB05_25841</name>
</gene>
<dbReference type="InterPro" id="IPR027417">
    <property type="entry name" value="P-loop_NTPase"/>
</dbReference>
<dbReference type="InterPro" id="IPR042197">
    <property type="entry name" value="Apaf_helical"/>
</dbReference>
<dbReference type="Gene3D" id="3.40.50.300">
    <property type="entry name" value="P-loop containing nucleotide triphosphate hydrolases"/>
    <property type="match status" value="1"/>
</dbReference>
<dbReference type="InterPro" id="IPR044974">
    <property type="entry name" value="Disease_R_plants"/>
</dbReference>
<dbReference type="SUPFAM" id="SSF52047">
    <property type="entry name" value="RNI-like"/>
    <property type="match status" value="1"/>
</dbReference>
<organism evidence="3 4">
    <name type="scientific">Eragrostis curvula</name>
    <name type="common">weeping love grass</name>
    <dbReference type="NCBI Taxonomy" id="38414"/>
    <lineage>
        <taxon>Eukaryota</taxon>
        <taxon>Viridiplantae</taxon>
        <taxon>Streptophyta</taxon>
        <taxon>Embryophyta</taxon>
        <taxon>Tracheophyta</taxon>
        <taxon>Spermatophyta</taxon>
        <taxon>Magnoliopsida</taxon>
        <taxon>Liliopsida</taxon>
        <taxon>Poales</taxon>
        <taxon>Poaceae</taxon>
        <taxon>PACMAD clade</taxon>
        <taxon>Chloridoideae</taxon>
        <taxon>Eragrostideae</taxon>
        <taxon>Eragrostidinae</taxon>
        <taxon>Eragrostis</taxon>
    </lineage>
</organism>
<feature type="region of interest" description="Disordered" evidence="1">
    <location>
        <begin position="66"/>
        <end position="109"/>
    </location>
</feature>
<keyword evidence="4" id="KW-1185">Reference proteome</keyword>
<name>A0A5J9UID8_9POAL</name>
<dbReference type="AlphaFoldDB" id="A0A5J9UID8"/>
<evidence type="ECO:0000313" key="3">
    <source>
        <dbReference type="EMBL" id="TVU23472.1"/>
    </source>
</evidence>
<feature type="compositionally biased region" description="Low complexity" evidence="1">
    <location>
        <begin position="83"/>
        <end position="104"/>
    </location>
</feature>
<protein>
    <recommendedName>
        <fullName evidence="2">NB-ARC domain-containing protein</fullName>
    </recommendedName>
</protein>
<proteinExistence type="predicted"/>
<dbReference type="Gene3D" id="1.10.8.430">
    <property type="entry name" value="Helical domain of apoptotic protease-activating factors"/>
    <property type="match status" value="1"/>
</dbReference>
<dbReference type="PANTHER" id="PTHR23155:SF1227">
    <property type="entry name" value="OS11G0462500 PROTEIN"/>
    <property type="match status" value="1"/>
</dbReference>
<feature type="domain" description="NB-ARC" evidence="2">
    <location>
        <begin position="142"/>
        <end position="314"/>
    </location>
</feature>
<comment type="caution">
    <text evidence="3">The sequence shown here is derived from an EMBL/GenBank/DDBJ whole genome shotgun (WGS) entry which is preliminary data.</text>
</comment>
<dbReference type="GO" id="GO:0098542">
    <property type="term" value="P:defense response to other organism"/>
    <property type="evidence" value="ECO:0007669"/>
    <property type="project" value="TreeGrafter"/>
</dbReference>
<dbReference type="Gene3D" id="3.80.10.10">
    <property type="entry name" value="Ribonuclease Inhibitor"/>
    <property type="match status" value="1"/>
</dbReference>
<evidence type="ECO:0000313" key="4">
    <source>
        <dbReference type="Proteomes" id="UP000324897"/>
    </source>
</evidence>